<dbReference type="AlphaFoldDB" id="A0A0E3VWC3"/>
<evidence type="ECO:0000313" key="2">
    <source>
        <dbReference type="Proteomes" id="UP000063308"/>
    </source>
</evidence>
<evidence type="ECO:0000313" key="1">
    <source>
        <dbReference type="EMBL" id="BAR60660.1"/>
    </source>
</evidence>
<gene>
    <name evidence="1" type="ORF">NK6_7509</name>
</gene>
<accession>A0A0E3VWC3</accession>
<organism evidence="1 2">
    <name type="scientific">Bradyrhizobium diazoefficiens</name>
    <dbReference type="NCBI Taxonomy" id="1355477"/>
    <lineage>
        <taxon>Bacteria</taxon>
        <taxon>Pseudomonadati</taxon>
        <taxon>Pseudomonadota</taxon>
        <taxon>Alphaproteobacteria</taxon>
        <taxon>Hyphomicrobiales</taxon>
        <taxon>Nitrobacteraceae</taxon>
        <taxon>Bradyrhizobium</taxon>
    </lineage>
</organism>
<sequence>MKTRNGISFADLESRNDFALNTCIGSNAPL</sequence>
<dbReference type="Proteomes" id="UP000063308">
    <property type="component" value="Chromosome"/>
</dbReference>
<proteinExistence type="predicted"/>
<name>A0A0E3VWC3_9BRAD</name>
<dbReference type="EMBL" id="AP014685">
    <property type="protein sequence ID" value="BAR60660.1"/>
    <property type="molecule type" value="Genomic_DNA"/>
</dbReference>
<reference evidence="1 2" key="1">
    <citation type="submission" date="2014-11" db="EMBL/GenBank/DDBJ databases">
        <title>Symbiosis island explosion on the genome of extra-slow-growing strains of soybean bradyrhizobia with massive insertion sequences.</title>
        <authorList>
            <person name="Iida T."/>
            <person name="Minamisawa K."/>
        </authorList>
    </citation>
    <scope>NUCLEOTIDE SEQUENCE [LARGE SCALE GENOMIC DNA]</scope>
    <source>
        <strain evidence="1 2">NK6</strain>
    </source>
</reference>
<protein>
    <submittedName>
        <fullName evidence="1">Uncharacterized protein</fullName>
    </submittedName>
</protein>